<dbReference type="InterPro" id="IPR058512">
    <property type="entry name" value="DUF8199"/>
</dbReference>
<protein>
    <submittedName>
        <fullName evidence="1">Uncharacterized protein</fullName>
    </submittedName>
</protein>
<dbReference type="EMBL" id="VSSQ01129471">
    <property type="protein sequence ID" value="MPN57659.1"/>
    <property type="molecule type" value="Genomic_DNA"/>
</dbReference>
<dbReference type="Pfam" id="PF26622">
    <property type="entry name" value="DUF8199"/>
    <property type="match status" value="1"/>
</dbReference>
<sequence>MKKGVALFLLNVMALVAVQPAIAMHFCEGELYSWGLFVCNDDTSCCQTEAAEHSCCSTYPSENHGFSLNKAQDECCDFETIRVATDDYQKQIEEFNPDRLSLSFENIWLTLYNSLKGTVFEPETTLLQNGFPPGGLFLQDVSILHYICIYRI</sequence>
<gene>
    <name evidence="1" type="ORF">SDC9_205353</name>
</gene>
<reference evidence="1" key="1">
    <citation type="submission" date="2019-08" db="EMBL/GenBank/DDBJ databases">
        <authorList>
            <person name="Kucharzyk K."/>
            <person name="Murdoch R.W."/>
            <person name="Higgins S."/>
            <person name="Loffler F."/>
        </authorList>
    </citation>
    <scope>NUCLEOTIDE SEQUENCE</scope>
</reference>
<name>A0A645J4N6_9ZZZZ</name>
<proteinExistence type="predicted"/>
<organism evidence="1">
    <name type="scientific">bioreactor metagenome</name>
    <dbReference type="NCBI Taxonomy" id="1076179"/>
    <lineage>
        <taxon>unclassified sequences</taxon>
        <taxon>metagenomes</taxon>
        <taxon>ecological metagenomes</taxon>
    </lineage>
</organism>
<dbReference type="AlphaFoldDB" id="A0A645J4N6"/>
<accession>A0A645J4N6</accession>
<comment type="caution">
    <text evidence="1">The sequence shown here is derived from an EMBL/GenBank/DDBJ whole genome shotgun (WGS) entry which is preliminary data.</text>
</comment>
<evidence type="ECO:0000313" key="1">
    <source>
        <dbReference type="EMBL" id="MPN57659.1"/>
    </source>
</evidence>